<feature type="transmembrane region" description="Helical" evidence="6">
    <location>
        <begin position="123"/>
        <end position="140"/>
    </location>
</feature>
<dbReference type="InterPro" id="IPR050367">
    <property type="entry name" value="APC_superfamily"/>
</dbReference>
<feature type="transmembrane region" description="Helical" evidence="6">
    <location>
        <begin position="87"/>
        <end position="111"/>
    </location>
</feature>
<name>A0ABQ1I8A6_9ALTE</name>
<evidence type="ECO:0000256" key="3">
    <source>
        <dbReference type="ARBA" id="ARBA00022692"/>
    </source>
</evidence>
<dbReference type="EMBL" id="BMDY01000027">
    <property type="protein sequence ID" value="GGB18514.1"/>
    <property type="molecule type" value="Genomic_DNA"/>
</dbReference>
<accession>A0ABQ1I8A6</accession>
<evidence type="ECO:0000313" key="7">
    <source>
        <dbReference type="EMBL" id="GGB18514.1"/>
    </source>
</evidence>
<dbReference type="Pfam" id="PF13520">
    <property type="entry name" value="AA_permease_2"/>
    <property type="match status" value="1"/>
</dbReference>
<dbReference type="Gene3D" id="1.20.1740.10">
    <property type="entry name" value="Amino acid/polyamine transporter I"/>
    <property type="match status" value="1"/>
</dbReference>
<feature type="transmembrane region" description="Helical" evidence="6">
    <location>
        <begin position="372"/>
        <end position="405"/>
    </location>
</feature>
<evidence type="ECO:0000256" key="2">
    <source>
        <dbReference type="ARBA" id="ARBA00022475"/>
    </source>
</evidence>
<comment type="caution">
    <text evidence="7">The sequence shown here is derived from an EMBL/GenBank/DDBJ whole genome shotgun (WGS) entry which is preliminary data.</text>
</comment>
<evidence type="ECO:0000256" key="1">
    <source>
        <dbReference type="ARBA" id="ARBA00004651"/>
    </source>
</evidence>
<feature type="transmembrane region" description="Helical" evidence="6">
    <location>
        <begin position="12"/>
        <end position="36"/>
    </location>
</feature>
<dbReference type="PIRSF" id="PIRSF006060">
    <property type="entry name" value="AA_transporter"/>
    <property type="match status" value="1"/>
</dbReference>
<keyword evidence="4 6" id="KW-1133">Transmembrane helix</keyword>
<keyword evidence="5 6" id="KW-0472">Membrane</keyword>
<feature type="transmembrane region" description="Helical" evidence="6">
    <location>
        <begin position="184"/>
        <end position="203"/>
    </location>
</feature>
<feature type="transmembrane region" description="Helical" evidence="6">
    <location>
        <begin position="42"/>
        <end position="62"/>
    </location>
</feature>
<evidence type="ECO:0000313" key="8">
    <source>
        <dbReference type="Proteomes" id="UP000651977"/>
    </source>
</evidence>
<keyword evidence="3 6" id="KW-0812">Transmembrane</keyword>
<dbReference type="PANTHER" id="PTHR42770:SF13">
    <property type="entry name" value="L-METHIONINE_BRANCHED-CHAIN AMINO ACID EXPORTER YJEH"/>
    <property type="match status" value="1"/>
</dbReference>
<feature type="transmembrane region" description="Helical" evidence="6">
    <location>
        <begin position="147"/>
        <end position="164"/>
    </location>
</feature>
<feature type="transmembrane region" description="Helical" evidence="6">
    <location>
        <begin position="317"/>
        <end position="335"/>
    </location>
</feature>
<keyword evidence="8" id="KW-1185">Reference proteome</keyword>
<feature type="transmembrane region" description="Helical" evidence="6">
    <location>
        <begin position="215"/>
        <end position="233"/>
    </location>
</feature>
<dbReference type="NCBIfam" id="NF008245">
    <property type="entry name" value="PRK11021.1"/>
    <property type="match status" value="1"/>
</dbReference>
<organism evidence="7 8">
    <name type="scientific">Agarivorans gilvus</name>
    <dbReference type="NCBI Taxonomy" id="680279"/>
    <lineage>
        <taxon>Bacteria</taxon>
        <taxon>Pseudomonadati</taxon>
        <taxon>Pseudomonadota</taxon>
        <taxon>Gammaproteobacteria</taxon>
        <taxon>Alteromonadales</taxon>
        <taxon>Alteromonadaceae</taxon>
        <taxon>Agarivorans</taxon>
    </lineage>
</organism>
<feature type="transmembrane region" description="Helical" evidence="6">
    <location>
        <begin position="347"/>
        <end position="365"/>
    </location>
</feature>
<evidence type="ECO:0000256" key="4">
    <source>
        <dbReference type="ARBA" id="ARBA00022989"/>
    </source>
</evidence>
<protein>
    <submittedName>
        <fullName evidence="7">L-methionine/branched-chain amino acid transporter</fullName>
    </submittedName>
</protein>
<dbReference type="PANTHER" id="PTHR42770">
    <property type="entry name" value="AMINO ACID TRANSPORTER-RELATED"/>
    <property type="match status" value="1"/>
</dbReference>
<dbReference type="InterPro" id="IPR002293">
    <property type="entry name" value="AA/rel_permease1"/>
</dbReference>
<proteinExistence type="predicted"/>
<evidence type="ECO:0000256" key="6">
    <source>
        <dbReference type="SAM" id="Phobius"/>
    </source>
</evidence>
<sequence length="423" mass="45130">MSRLHQQLGIGQGAALLATSLLGTGIFVVPAIAAHIAGRDSLLAWLLLIALVLPIAFTFAALGKHYPHAGGAAHFVAKAFGSRAEKICAFLFIAVLPVGLPAALVMATGFWQSIFSLSSGEQLAVQLGSLAAIWLLGLGGAKLSGNVQGLIAIFIIGLILSLSWQADIQPLDYQLPSSFSAAKIAPALAVMFWCFVGIEAFTHMGEEFRKPQRDFPIALLLGVLIAGTVYWATSVLVLKYASYGDQHANTQSLARLVAILFGSKASYLAAIIGYLACFASINIYIQGFARLIWSMADEGQLPAYFAQLSANKVPRRALTFIVLACVVSSLSIWLFKLPLEDLIRYANGNFIAVYLLSMLAGVVLLKGLARLLACISVLLCCALLVALGSQVTYALILGLGMFAYLSCKPYFKRPFAQALPPSE</sequence>
<comment type="subcellular location">
    <subcellularLocation>
        <location evidence="1">Cell membrane</location>
        <topology evidence="1">Multi-pass membrane protein</topology>
    </subcellularLocation>
</comment>
<evidence type="ECO:0000256" key="5">
    <source>
        <dbReference type="ARBA" id="ARBA00023136"/>
    </source>
</evidence>
<dbReference type="Proteomes" id="UP000651977">
    <property type="component" value="Unassembled WGS sequence"/>
</dbReference>
<dbReference type="RefSeq" id="WP_055733353.1">
    <property type="nucleotide sequence ID" value="NZ_BMDY01000027.1"/>
</dbReference>
<reference evidence="8" key="1">
    <citation type="journal article" date="2019" name="Int. J. Syst. Evol. Microbiol.">
        <title>The Global Catalogue of Microorganisms (GCM) 10K type strain sequencing project: providing services to taxonomists for standard genome sequencing and annotation.</title>
        <authorList>
            <consortium name="The Broad Institute Genomics Platform"/>
            <consortium name="The Broad Institute Genome Sequencing Center for Infectious Disease"/>
            <person name="Wu L."/>
            <person name="Ma J."/>
        </authorList>
    </citation>
    <scope>NUCLEOTIDE SEQUENCE [LARGE SCALE GENOMIC DNA]</scope>
    <source>
        <strain evidence="8">CGMCC 1.10131</strain>
    </source>
</reference>
<gene>
    <name evidence="7" type="ORF">GCM10007414_34890</name>
</gene>
<feature type="transmembrane region" description="Helical" evidence="6">
    <location>
        <begin position="265"/>
        <end position="285"/>
    </location>
</feature>
<keyword evidence="2" id="KW-1003">Cell membrane</keyword>